<dbReference type="PROSITE" id="PS01124">
    <property type="entry name" value="HTH_ARAC_FAMILY_2"/>
    <property type="match status" value="1"/>
</dbReference>
<dbReference type="EC" id="2.7.13.3" evidence="2"/>
<dbReference type="OrthoDB" id="176203at2"/>
<dbReference type="SMART" id="SM00448">
    <property type="entry name" value="REC"/>
    <property type="match status" value="1"/>
</dbReference>
<name>A0A545U6G6_9GAMM</name>
<evidence type="ECO:0000259" key="13">
    <source>
        <dbReference type="PROSITE" id="PS01124"/>
    </source>
</evidence>
<accession>A0A545U6G6</accession>
<evidence type="ECO:0000256" key="5">
    <source>
        <dbReference type="ARBA" id="ARBA00022741"/>
    </source>
</evidence>
<evidence type="ECO:0000259" key="15">
    <source>
        <dbReference type="PROSITE" id="PS50110"/>
    </source>
</evidence>
<keyword evidence="10" id="KW-0804">Transcription</keyword>
<dbReference type="PROSITE" id="PS50109">
    <property type="entry name" value="HIS_KIN"/>
    <property type="match status" value="1"/>
</dbReference>
<dbReference type="InterPro" id="IPR004358">
    <property type="entry name" value="Sig_transdc_His_kin-like_C"/>
</dbReference>
<dbReference type="Pfam" id="PF00072">
    <property type="entry name" value="Response_reg"/>
    <property type="match status" value="1"/>
</dbReference>
<dbReference type="GO" id="GO:0005524">
    <property type="term" value="F:ATP binding"/>
    <property type="evidence" value="ECO:0007669"/>
    <property type="project" value="UniProtKB-KW"/>
</dbReference>
<dbReference type="SMART" id="SM00342">
    <property type="entry name" value="HTH_ARAC"/>
    <property type="match status" value="1"/>
</dbReference>
<dbReference type="FunFam" id="2.60.40.10:FF:000791">
    <property type="entry name" value="Two-component system sensor histidine kinase/response regulator"/>
    <property type="match status" value="1"/>
</dbReference>
<keyword evidence="12" id="KW-0812">Transmembrane</keyword>
<evidence type="ECO:0000256" key="7">
    <source>
        <dbReference type="ARBA" id="ARBA00022840"/>
    </source>
</evidence>
<comment type="caution">
    <text evidence="16">The sequence shown here is derived from an EMBL/GenBank/DDBJ whole genome shotgun (WGS) entry which is preliminary data.</text>
</comment>
<dbReference type="Pfam" id="PF07494">
    <property type="entry name" value="Reg_prop"/>
    <property type="match status" value="4"/>
</dbReference>
<evidence type="ECO:0000256" key="8">
    <source>
        <dbReference type="ARBA" id="ARBA00023012"/>
    </source>
</evidence>
<keyword evidence="9" id="KW-0805">Transcription regulation</keyword>
<evidence type="ECO:0000256" key="4">
    <source>
        <dbReference type="ARBA" id="ARBA00022679"/>
    </source>
</evidence>
<dbReference type="InterPro" id="IPR003661">
    <property type="entry name" value="HisK_dim/P_dom"/>
</dbReference>
<feature type="domain" description="Histidine kinase" evidence="14">
    <location>
        <begin position="853"/>
        <end position="1067"/>
    </location>
</feature>
<comment type="catalytic activity">
    <reaction evidence="1">
        <text>ATP + protein L-histidine = ADP + protein N-phospho-L-histidine.</text>
        <dbReference type="EC" id="2.7.13.3"/>
    </reaction>
</comment>
<dbReference type="PANTHER" id="PTHR43547">
    <property type="entry name" value="TWO-COMPONENT HISTIDINE KINASE"/>
    <property type="match status" value="1"/>
</dbReference>
<dbReference type="InterPro" id="IPR036890">
    <property type="entry name" value="HATPase_C_sf"/>
</dbReference>
<dbReference type="PANTHER" id="PTHR43547:SF2">
    <property type="entry name" value="HYBRID SIGNAL TRANSDUCTION HISTIDINE KINASE C"/>
    <property type="match status" value="1"/>
</dbReference>
<dbReference type="InterPro" id="IPR011123">
    <property type="entry name" value="Y_Y_Y"/>
</dbReference>
<feature type="domain" description="Response regulatory" evidence="15">
    <location>
        <begin position="1128"/>
        <end position="1243"/>
    </location>
</feature>
<feature type="modified residue" description="4-aspartylphosphate" evidence="11">
    <location>
        <position position="1176"/>
    </location>
</feature>
<dbReference type="PRINTS" id="PR00344">
    <property type="entry name" value="BCTRLSENSOR"/>
</dbReference>
<dbReference type="Gene3D" id="1.10.287.130">
    <property type="match status" value="1"/>
</dbReference>
<dbReference type="RefSeq" id="WP_142933771.1">
    <property type="nucleotide sequence ID" value="NZ_ML660169.1"/>
</dbReference>
<dbReference type="Gene3D" id="2.60.40.10">
    <property type="entry name" value="Immunoglobulins"/>
    <property type="match status" value="1"/>
</dbReference>
<dbReference type="GO" id="GO:0043565">
    <property type="term" value="F:sequence-specific DNA binding"/>
    <property type="evidence" value="ECO:0007669"/>
    <property type="project" value="InterPro"/>
</dbReference>
<evidence type="ECO:0000256" key="1">
    <source>
        <dbReference type="ARBA" id="ARBA00000085"/>
    </source>
</evidence>
<dbReference type="Pfam" id="PF12833">
    <property type="entry name" value="HTH_18"/>
    <property type="match status" value="1"/>
</dbReference>
<evidence type="ECO:0000313" key="16">
    <source>
        <dbReference type="EMBL" id="TQV85068.1"/>
    </source>
</evidence>
<dbReference type="EMBL" id="VIKS01000013">
    <property type="protein sequence ID" value="TQV85068.1"/>
    <property type="molecule type" value="Genomic_DNA"/>
</dbReference>
<evidence type="ECO:0000256" key="3">
    <source>
        <dbReference type="ARBA" id="ARBA00022553"/>
    </source>
</evidence>
<proteinExistence type="predicted"/>
<dbReference type="SMART" id="SM00387">
    <property type="entry name" value="HATPase_c"/>
    <property type="match status" value="1"/>
</dbReference>
<evidence type="ECO:0000256" key="6">
    <source>
        <dbReference type="ARBA" id="ARBA00022777"/>
    </source>
</evidence>
<feature type="transmembrane region" description="Helical" evidence="12">
    <location>
        <begin position="806"/>
        <end position="828"/>
    </location>
</feature>
<dbReference type="SUPFAM" id="SSF46689">
    <property type="entry name" value="Homeodomain-like"/>
    <property type="match status" value="1"/>
</dbReference>
<dbReference type="InterPro" id="IPR005467">
    <property type="entry name" value="His_kinase_dom"/>
</dbReference>
<evidence type="ECO:0000313" key="17">
    <source>
        <dbReference type="Proteomes" id="UP000315439"/>
    </source>
</evidence>
<dbReference type="Gene3D" id="1.10.10.60">
    <property type="entry name" value="Homeodomain-like"/>
    <property type="match status" value="2"/>
</dbReference>
<keyword evidence="6" id="KW-0418">Kinase</keyword>
<dbReference type="InterPro" id="IPR015943">
    <property type="entry name" value="WD40/YVTN_repeat-like_dom_sf"/>
</dbReference>
<evidence type="ECO:0000259" key="14">
    <source>
        <dbReference type="PROSITE" id="PS50109"/>
    </source>
</evidence>
<dbReference type="CDD" id="cd00075">
    <property type="entry name" value="HATPase"/>
    <property type="match status" value="1"/>
</dbReference>
<organism evidence="16 17">
    <name type="scientific">Aliikangiella coralliicola</name>
    <dbReference type="NCBI Taxonomy" id="2592383"/>
    <lineage>
        <taxon>Bacteria</taxon>
        <taxon>Pseudomonadati</taxon>
        <taxon>Pseudomonadota</taxon>
        <taxon>Gammaproteobacteria</taxon>
        <taxon>Oceanospirillales</taxon>
        <taxon>Pleioneaceae</taxon>
        <taxon>Aliikangiella</taxon>
    </lineage>
</organism>
<dbReference type="InterPro" id="IPR011006">
    <property type="entry name" value="CheY-like_superfamily"/>
</dbReference>
<dbReference type="InterPro" id="IPR003594">
    <property type="entry name" value="HATPase_dom"/>
</dbReference>
<dbReference type="CDD" id="cd00082">
    <property type="entry name" value="HisKA"/>
    <property type="match status" value="1"/>
</dbReference>
<dbReference type="InterPro" id="IPR001789">
    <property type="entry name" value="Sig_transdc_resp-reg_receiver"/>
</dbReference>
<dbReference type="Proteomes" id="UP000315439">
    <property type="component" value="Unassembled WGS sequence"/>
</dbReference>
<dbReference type="Pfam" id="PF02518">
    <property type="entry name" value="HATPase_c"/>
    <property type="match status" value="1"/>
</dbReference>
<dbReference type="Gene3D" id="3.30.565.10">
    <property type="entry name" value="Histidine kinase-like ATPase, C-terminal domain"/>
    <property type="match status" value="1"/>
</dbReference>
<keyword evidence="17" id="KW-1185">Reference proteome</keyword>
<keyword evidence="5" id="KW-0547">Nucleotide-binding</keyword>
<evidence type="ECO:0000256" key="10">
    <source>
        <dbReference type="ARBA" id="ARBA00023163"/>
    </source>
</evidence>
<dbReference type="InterPro" id="IPR013783">
    <property type="entry name" value="Ig-like_fold"/>
</dbReference>
<dbReference type="SUPFAM" id="SSF52172">
    <property type="entry name" value="CheY-like"/>
    <property type="match status" value="1"/>
</dbReference>
<dbReference type="Pfam" id="PF07495">
    <property type="entry name" value="Y_Y_Y"/>
    <property type="match status" value="1"/>
</dbReference>
<keyword evidence="4" id="KW-0808">Transferase</keyword>
<feature type="domain" description="HTH araC/xylS-type" evidence="13">
    <location>
        <begin position="1284"/>
        <end position="1382"/>
    </location>
</feature>
<gene>
    <name evidence="16" type="ORF">FLL46_22020</name>
</gene>
<keyword evidence="12" id="KW-0472">Membrane</keyword>
<dbReference type="SUPFAM" id="SSF63829">
    <property type="entry name" value="Calcium-dependent phosphotriesterase"/>
    <property type="match status" value="3"/>
</dbReference>
<dbReference type="GO" id="GO:0000155">
    <property type="term" value="F:phosphorelay sensor kinase activity"/>
    <property type="evidence" value="ECO:0007669"/>
    <property type="project" value="InterPro"/>
</dbReference>
<dbReference type="InterPro" id="IPR036097">
    <property type="entry name" value="HisK_dim/P_sf"/>
</dbReference>
<keyword evidence="3 11" id="KW-0597">Phosphoprotein</keyword>
<evidence type="ECO:0000256" key="2">
    <source>
        <dbReference type="ARBA" id="ARBA00012438"/>
    </source>
</evidence>
<dbReference type="InterPro" id="IPR011110">
    <property type="entry name" value="Reg_prop"/>
</dbReference>
<keyword evidence="8" id="KW-0902">Two-component regulatory system</keyword>
<keyword evidence="12" id="KW-1133">Transmembrane helix</keyword>
<keyword evidence="7" id="KW-0067">ATP-binding</keyword>
<dbReference type="PROSITE" id="PS50110">
    <property type="entry name" value="RESPONSE_REGULATORY"/>
    <property type="match status" value="1"/>
</dbReference>
<dbReference type="Pfam" id="PF00512">
    <property type="entry name" value="HisKA"/>
    <property type="match status" value="1"/>
</dbReference>
<sequence length="1386" mass="156862">MKVLLWIGISIYGLCAPFTVAGEQLLHIEPYFEHIANEQGLSNVTVKDIAQDAQGYLWFATDDGLNRFDGYSFKVYRPVSGDESSIAHFRPNVLLVNSSNQLLVGTPLGLELYDESQDSFLPVSTIPEIAESLSGVSVTALFEDKDNNLWVGTARNGLKVVDFNLNQVTDFSASEDNERKLSSNFITVISQTKNGKIWVGTRKGVNVIDSNNFKVATNFQFKSDSRRLIEDDVWDVLITDQDDIWLGSNKGLSLFNINTGKFESFFSGINQENNASVQIIEEGPDGQLWLGTRNGLILFDPATKKYVHYQHKENKPESLGGQSILSIFKDREGLFWFGSYAKGIDKYNPEMKRFGHHVSSGNDDECLSGNLIYSSYIDSYGDIWLGANGKGLHRIDRKNSHCYWYRQGTTNLEAVTFKSIVDIYEDAESNLWFATLREGLIQYNRSENHFRQFLHNKDENSISSNYTRSVTADHLGNIWVGSYREGLSRYNIRENTFTSLTGKHSESFSFDRNVITSLVADKKNNLWVGTSNNGLLKIEQNSNSLIEFQGKNSLFPPNVSALAFDQAGSLWLGSAGYGLYHFDIKTEELIHFSTEQGLASNFIYHIEIDNQRNAWASSSAGLSRIEFDSGKIANFTRKDGLQNNEFTSAGSYHSKTDEMLFAGINGYNLFNPQGVFSDVIPPRIAINQLQIFNKDVQLKREQSDSVLSQTINTTRQLNLDYDQTVFGFEYVGLNYLNPKQTRYAYQLVGYDDDWIYVDSNRRYVSYSNLDAGNYTFQLKASNKNGVWSEEPKSIAISIASAPWRTWWAYLLYAVFTIAIMTTVIWLSWRKKVAQQEKLSALEVAKAKDRLFTNVSHEFRTPLTLMLSPIELMLKSNPSETTRSKLMMMKRNGQRLSKMVDQFLEMARLDSSSSEETQIYELKSFIQSLHASFQSLLDAKNLSLEVNISEEISLSLTRDSLEIIVTNLLSNAVKYTPNDGKIMITAERTNDDLILSISDTGPGISLDNQPLVFERFTRLNDESTESIQGTGIGLALVKEIVERNDGKITLESELGKGSCFKVYLPMEKISITMDSVELSTTPISSSTELEIKVLRNSDSSEQVTKTDDSLTQDFQLKTDIPENSAHEKTILFIDDNRDMRELLLTIFKPQFHCLVANNGTEGLNLASSYVPDIIICDLMMPGISGYEVASSLKQNEMTSHIPIIMLTAKGGVESRMKGWKEKIDDYLTKPFHPDELQLRVQNILDIRSILRKRFGSEITQGPGQPGTKQKPTLVGMSDKDSQFIEKFTKIIDENFTCSEFNREQVAKELGVSERQLNRKLSALIDHNFSDYIKKYRLNRSVELFSSGRQIAQISEDVGFSSPSYYIRCFKAEYGKTPKQYQEETIQR</sequence>
<dbReference type="FunFam" id="3.30.565.10:FF:000037">
    <property type="entry name" value="Hybrid sensor histidine kinase/response regulator"/>
    <property type="match status" value="1"/>
</dbReference>
<evidence type="ECO:0000256" key="11">
    <source>
        <dbReference type="PROSITE-ProRule" id="PRU00169"/>
    </source>
</evidence>
<protein>
    <recommendedName>
        <fullName evidence="2">histidine kinase</fullName>
        <ecNumber evidence="2">2.7.13.3</ecNumber>
    </recommendedName>
</protein>
<dbReference type="Gene3D" id="2.130.10.10">
    <property type="entry name" value="YVTN repeat-like/Quinoprotein amine dehydrogenase"/>
    <property type="match status" value="2"/>
</dbReference>
<dbReference type="SMART" id="SM00388">
    <property type="entry name" value="HisKA"/>
    <property type="match status" value="1"/>
</dbReference>
<dbReference type="Gene3D" id="3.40.50.2300">
    <property type="match status" value="1"/>
</dbReference>
<dbReference type="SUPFAM" id="SSF47384">
    <property type="entry name" value="Homodimeric domain of signal transducing histidine kinase"/>
    <property type="match status" value="1"/>
</dbReference>
<dbReference type="InterPro" id="IPR018060">
    <property type="entry name" value="HTH_AraC"/>
</dbReference>
<evidence type="ECO:0000256" key="12">
    <source>
        <dbReference type="SAM" id="Phobius"/>
    </source>
</evidence>
<reference evidence="16 17" key="1">
    <citation type="submission" date="2019-07" db="EMBL/GenBank/DDBJ databases">
        <title>Draft genome for Aliikangiella sp. M105.</title>
        <authorList>
            <person name="Wang G."/>
        </authorList>
    </citation>
    <scope>NUCLEOTIDE SEQUENCE [LARGE SCALE GENOMIC DNA]</scope>
    <source>
        <strain evidence="16 17">M105</strain>
    </source>
</reference>
<dbReference type="InterPro" id="IPR009057">
    <property type="entry name" value="Homeodomain-like_sf"/>
</dbReference>
<dbReference type="SUPFAM" id="SSF55874">
    <property type="entry name" value="ATPase domain of HSP90 chaperone/DNA topoisomerase II/histidine kinase"/>
    <property type="match status" value="1"/>
</dbReference>
<evidence type="ECO:0000256" key="9">
    <source>
        <dbReference type="ARBA" id="ARBA00023015"/>
    </source>
</evidence>
<dbReference type="GO" id="GO:0003700">
    <property type="term" value="F:DNA-binding transcription factor activity"/>
    <property type="evidence" value="ECO:0007669"/>
    <property type="project" value="InterPro"/>
</dbReference>